<dbReference type="Gene3D" id="1.25.40.10">
    <property type="entry name" value="Tetratricopeptide repeat domain"/>
    <property type="match status" value="1"/>
</dbReference>
<gene>
    <name evidence="1" type="ORF">HAQ05_03760</name>
</gene>
<organism evidence="1 2">
    <name type="scientific">Pseudomonas typographi</name>
    <dbReference type="NCBI Taxonomy" id="2715964"/>
    <lineage>
        <taxon>Bacteria</taxon>
        <taxon>Pseudomonadati</taxon>
        <taxon>Pseudomonadota</taxon>
        <taxon>Gammaproteobacteria</taxon>
        <taxon>Pseudomonadales</taxon>
        <taxon>Pseudomonadaceae</taxon>
        <taxon>Pseudomonas</taxon>
    </lineage>
</organism>
<dbReference type="Proteomes" id="UP000805841">
    <property type="component" value="Unassembled WGS sequence"/>
</dbReference>
<proteinExistence type="predicted"/>
<dbReference type="SUPFAM" id="SSF48452">
    <property type="entry name" value="TPR-like"/>
    <property type="match status" value="1"/>
</dbReference>
<keyword evidence="2" id="KW-1185">Reference proteome</keyword>
<dbReference type="InterPro" id="IPR011990">
    <property type="entry name" value="TPR-like_helical_dom_sf"/>
</dbReference>
<evidence type="ECO:0000313" key="2">
    <source>
        <dbReference type="Proteomes" id="UP000805841"/>
    </source>
</evidence>
<evidence type="ECO:0000313" key="1">
    <source>
        <dbReference type="EMBL" id="MBD1597832.1"/>
    </source>
</evidence>
<protein>
    <submittedName>
        <fullName evidence="1">Tetratricopeptide repeat protein</fullName>
    </submittedName>
</protein>
<name>A0ABR7YXA4_9PSED</name>
<sequence length="124" mass="14207">MRTLIAMTLLASLAGCTRWSADQHLNSAYRAYDEGDCQKVVLELSQVDRKTQSRPYIRPESALLRGQCLERQNLFVDAVQTYQWILFQYPGSEYAFRARARLQTLEQTGQYHPAQEAVPRPAAL</sequence>
<accession>A0ABR7YXA4</accession>
<dbReference type="RefSeq" id="WP_190417542.1">
    <property type="nucleotide sequence ID" value="NZ_JAAOCA010000004.1"/>
</dbReference>
<comment type="caution">
    <text evidence="1">The sequence shown here is derived from an EMBL/GenBank/DDBJ whole genome shotgun (WGS) entry which is preliminary data.</text>
</comment>
<dbReference type="EMBL" id="JAAOCA010000004">
    <property type="protein sequence ID" value="MBD1597832.1"/>
    <property type="molecule type" value="Genomic_DNA"/>
</dbReference>
<dbReference type="PROSITE" id="PS51257">
    <property type="entry name" value="PROKAR_LIPOPROTEIN"/>
    <property type="match status" value="1"/>
</dbReference>
<reference evidence="1 2" key="1">
    <citation type="journal article" date="2020" name="Insects">
        <title>Bacteria Belonging to Pseudomonas typographi sp. nov. from the Bark Beetle Ips typographus Have Genomic Potential to Aid in the Host Ecology.</title>
        <authorList>
            <person name="Peral-Aranega E."/>
            <person name="Saati-Santamaria Z."/>
            <person name="Kolarik M."/>
            <person name="Rivas R."/>
            <person name="Garcia-Fraile P."/>
        </authorList>
    </citation>
    <scope>NUCLEOTIDE SEQUENCE [LARGE SCALE GENOMIC DNA]</scope>
    <source>
        <strain evidence="1 2">CA3A</strain>
    </source>
</reference>